<dbReference type="InterPro" id="IPR031926">
    <property type="entry name" value="TMEM135_N"/>
</dbReference>
<evidence type="ECO:0000256" key="7">
    <source>
        <dbReference type="ARBA" id="ARBA00045417"/>
    </source>
</evidence>
<feature type="transmembrane region" description="Helical" evidence="8">
    <location>
        <begin position="113"/>
        <end position="131"/>
    </location>
</feature>
<comment type="function">
    <text evidence="7">Involved in mitochondrial metabolism by regulating the balance between mitochondrial fusion and fission. May act as a regulator of mitochondrial fission that promotes DNM1L-dependent fission through activation of DNM1L. May be involved in peroxisome organization.</text>
</comment>
<dbReference type="PANTHER" id="PTHR12459">
    <property type="entry name" value="TRANSMEMBRANE PROTEIN 135-RELATED"/>
    <property type="match status" value="1"/>
</dbReference>
<dbReference type="HOGENOM" id="CLU_1189557_0_0_1"/>
<reference evidence="10" key="2">
    <citation type="submission" date="2025-08" db="UniProtKB">
        <authorList>
            <consortium name="Ensembl"/>
        </authorList>
    </citation>
    <scope>IDENTIFICATION</scope>
</reference>
<dbReference type="Pfam" id="PF15982">
    <property type="entry name" value="TMEM135_C_rich"/>
    <property type="match status" value="1"/>
</dbReference>
<dbReference type="STRING" id="7719.ENSCINP00000025870"/>
<dbReference type="Ensembl" id="ENSCINT00000026116.2">
    <property type="protein sequence ID" value="ENSCINP00000025870.2"/>
    <property type="gene ID" value="ENSCING00000003742.3"/>
</dbReference>
<dbReference type="InParanoid" id="F6XAL2"/>
<evidence type="ECO:0000256" key="5">
    <source>
        <dbReference type="ARBA" id="ARBA00022989"/>
    </source>
</evidence>
<keyword evidence="4 8" id="KW-0812">Transmembrane</keyword>
<reference evidence="10" key="3">
    <citation type="submission" date="2025-09" db="UniProtKB">
        <authorList>
            <consortium name="Ensembl"/>
        </authorList>
    </citation>
    <scope>IDENTIFICATION</scope>
</reference>
<proteinExistence type="inferred from homology"/>
<keyword evidence="5 8" id="KW-1133">Transmembrane helix</keyword>
<name>F6XAL2_CIOIN</name>
<dbReference type="Proteomes" id="UP000008144">
    <property type="component" value="Unassembled WGS sequence"/>
</dbReference>
<dbReference type="OMA" id="YCIDVIL"/>
<comment type="similarity">
    <text evidence="2">Belongs to the TMEM135 family.</text>
</comment>
<evidence type="ECO:0000259" key="9">
    <source>
        <dbReference type="Pfam" id="PF15982"/>
    </source>
</evidence>
<organism evidence="10 11">
    <name type="scientific">Ciona intestinalis</name>
    <name type="common">Transparent sea squirt</name>
    <name type="synonym">Ascidia intestinalis</name>
    <dbReference type="NCBI Taxonomy" id="7719"/>
    <lineage>
        <taxon>Eukaryota</taxon>
        <taxon>Metazoa</taxon>
        <taxon>Chordata</taxon>
        <taxon>Tunicata</taxon>
        <taxon>Ascidiacea</taxon>
        <taxon>Phlebobranchia</taxon>
        <taxon>Cionidae</taxon>
        <taxon>Ciona</taxon>
    </lineage>
</organism>
<dbReference type="AlphaFoldDB" id="F6XAL2"/>
<keyword evidence="11" id="KW-1185">Reference proteome</keyword>
<evidence type="ECO:0000313" key="11">
    <source>
        <dbReference type="Proteomes" id="UP000008144"/>
    </source>
</evidence>
<feature type="transmembrane region" description="Helical" evidence="8">
    <location>
        <begin position="49"/>
        <end position="66"/>
    </location>
</feature>
<comment type="subcellular location">
    <subcellularLocation>
        <location evidence="1">Endomembrane system</location>
        <topology evidence="1">Multi-pass membrane protein</topology>
    </subcellularLocation>
</comment>
<dbReference type="GeneTree" id="ENSGT00390000000303"/>
<evidence type="ECO:0000256" key="3">
    <source>
        <dbReference type="ARBA" id="ARBA00014511"/>
    </source>
</evidence>
<evidence type="ECO:0000256" key="1">
    <source>
        <dbReference type="ARBA" id="ARBA00004127"/>
    </source>
</evidence>
<accession>F6XAL2</accession>
<evidence type="ECO:0000256" key="6">
    <source>
        <dbReference type="ARBA" id="ARBA00023136"/>
    </source>
</evidence>
<evidence type="ECO:0000256" key="8">
    <source>
        <dbReference type="SAM" id="Phobius"/>
    </source>
</evidence>
<dbReference type="InterPro" id="IPR026749">
    <property type="entry name" value="Tmem135"/>
</dbReference>
<evidence type="ECO:0000256" key="2">
    <source>
        <dbReference type="ARBA" id="ARBA00008924"/>
    </source>
</evidence>
<protein>
    <recommendedName>
        <fullName evidence="3">Transmembrane protein 135</fullName>
    </recommendedName>
</protein>
<feature type="domain" description="Transmembrane protein 135 N-terminal" evidence="9">
    <location>
        <begin position="21"/>
        <end position="156"/>
    </location>
</feature>
<feature type="transmembrane region" description="Helical" evidence="8">
    <location>
        <begin position="87"/>
        <end position="107"/>
    </location>
</feature>
<evidence type="ECO:0000313" key="10">
    <source>
        <dbReference type="Ensembl" id="ENSCINP00000025870.2"/>
    </source>
</evidence>
<sequence>MTLLSKPLNGCARKQWTDSVPYTCYEIGHTWEPRCTIASLDTIRDSLKFSLKVYLTFYTVTGLVKLRNKKHRNLKEIRKLFRDVLQSSVFLSANGVLFMSSFCFFRHLFGKFYGWHGLLCGFVAGYFSLIIERKSRRGALALYLTNLSAEIIFRAAKSNGLVHTIPNGEVLLFSLASAGFMSLFRQRDGLPESIQTLVQYLVGKVEGHDPVTNEVKCSKVIPGRKTLLFLKKM</sequence>
<keyword evidence="6 8" id="KW-0472">Membrane</keyword>
<reference evidence="11" key="1">
    <citation type="journal article" date="2002" name="Science">
        <title>The draft genome of Ciona intestinalis: insights into chordate and vertebrate origins.</title>
        <authorList>
            <person name="Dehal P."/>
            <person name="Satou Y."/>
            <person name="Campbell R.K."/>
            <person name="Chapman J."/>
            <person name="Degnan B."/>
            <person name="De Tomaso A."/>
            <person name="Davidson B."/>
            <person name="Di Gregorio A."/>
            <person name="Gelpke M."/>
            <person name="Goodstein D.M."/>
            <person name="Harafuji N."/>
            <person name="Hastings K.E."/>
            <person name="Ho I."/>
            <person name="Hotta K."/>
            <person name="Huang W."/>
            <person name="Kawashima T."/>
            <person name="Lemaire P."/>
            <person name="Martinez D."/>
            <person name="Meinertzhagen I.A."/>
            <person name="Necula S."/>
            <person name="Nonaka M."/>
            <person name="Putnam N."/>
            <person name="Rash S."/>
            <person name="Saiga H."/>
            <person name="Satake M."/>
            <person name="Terry A."/>
            <person name="Yamada L."/>
            <person name="Wang H.G."/>
            <person name="Awazu S."/>
            <person name="Azumi K."/>
            <person name="Boore J."/>
            <person name="Branno M."/>
            <person name="Chin-Bow S."/>
            <person name="DeSantis R."/>
            <person name="Doyle S."/>
            <person name="Francino P."/>
            <person name="Keys D.N."/>
            <person name="Haga S."/>
            <person name="Hayashi H."/>
            <person name="Hino K."/>
            <person name="Imai K.S."/>
            <person name="Inaba K."/>
            <person name="Kano S."/>
            <person name="Kobayashi K."/>
            <person name="Kobayashi M."/>
            <person name="Lee B.I."/>
            <person name="Makabe K.W."/>
            <person name="Manohar C."/>
            <person name="Matassi G."/>
            <person name="Medina M."/>
            <person name="Mochizuki Y."/>
            <person name="Mount S."/>
            <person name="Morishita T."/>
            <person name="Miura S."/>
            <person name="Nakayama A."/>
            <person name="Nishizaka S."/>
            <person name="Nomoto H."/>
            <person name="Ohta F."/>
            <person name="Oishi K."/>
            <person name="Rigoutsos I."/>
            <person name="Sano M."/>
            <person name="Sasaki A."/>
            <person name="Sasakura Y."/>
            <person name="Shoguchi E."/>
            <person name="Shin-i T."/>
            <person name="Spagnuolo A."/>
            <person name="Stainier D."/>
            <person name="Suzuki M.M."/>
            <person name="Tassy O."/>
            <person name="Takatori N."/>
            <person name="Tokuoka M."/>
            <person name="Yagi K."/>
            <person name="Yoshizaki F."/>
            <person name="Wada S."/>
            <person name="Zhang C."/>
            <person name="Hyatt P.D."/>
            <person name="Larimer F."/>
            <person name="Detter C."/>
            <person name="Doggett N."/>
            <person name="Glavina T."/>
            <person name="Hawkins T."/>
            <person name="Richardson P."/>
            <person name="Lucas S."/>
            <person name="Kohara Y."/>
            <person name="Levine M."/>
            <person name="Satoh N."/>
            <person name="Rokhsar D.S."/>
        </authorList>
    </citation>
    <scope>NUCLEOTIDE SEQUENCE [LARGE SCALE GENOMIC DNA]</scope>
</reference>
<evidence type="ECO:0000256" key="4">
    <source>
        <dbReference type="ARBA" id="ARBA00022692"/>
    </source>
</evidence>
<dbReference type="PANTHER" id="PTHR12459:SF15">
    <property type="entry name" value="TRANSMEMBRANE PROTEIN 135"/>
    <property type="match status" value="1"/>
</dbReference>
<dbReference type="GO" id="GO:0012505">
    <property type="term" value="C:endomembrane system"/>
    <property type="evidence" value="ECO:0007669"/>
    <property type="project" value="UniProtKB-SubCell"/>
</dbReference>